<dbReference type="InterPro" id="IPR002105">
    <property type="entry name" value="Dockerin_1_rpt"/>
</dbReference>
<name>A0ABW0LST3_9BACL</name>
<evidence type="ECO:0000313" key="2">
    <source>
        <dbReference type="EMBL" id="MFC5468864.1"/>
    </source>
</evidence>
<feature type="domain" description="Dockerin" evidence="1">
    <location>
        <begin position="525"/>
        <end position="587"/>
    </location>
</feature>
<comment type="caution">
    <text evidence="2">The sequence shown here is derived from an EMBL/GenBank/DDBJ whole genome shotgun (WGS) entry which is preliminary data.</text>
</comment>
<dbReference type="InterPro" id="IPR036439">
    <property type="entry name" value="Dockerin_dom_sf"/>
</dbReference>
<keyword evidence="3" id="KW-1185">Reference proteome</keyword>
<organism evidence="2 3">
    <name type="scientific">Cohnella suwonensis</name>
    <dbReference type="NCBI Taxonomy" id="696072"/>
    <lineage>
        <taxon>Bacteria</taxon>
        <taxon>Bacillati</taxon>
        <taxon>Bacillota</taxon>
        <taxon>Bacilli</taxon>
        <taxon>Bacillales</taxon>
        <taxon>Paenibacillaceae</taxon>
        <taxon>Cohnella</taxon>
    </lineage>
</organism>
<dbReference type="EMBL" id="JBHSMH010000021">
    <property type="protein sequence ID" value="MFC5468864.1"/>
    <property type="molecule type" value="Genomic_DNA"/>
</dbReference>
<dbReference type="PROSITE" id="PS51766">
    <property type="entry name" value="DOCKERIN"/>
    <property type="match status" value="1"/>
</dbReference>
<evidence type="ECO:0000313" key="3">
    <source>
        <dbReference type="Proteomes" id="UP001596105"/>
    </source>
</evidence>
<dbReference type="Pfam" id="PF00404">
    <property type="entry name" value="Dockerin_1"/>
    <property type="match status" value="1"/>
</dbReference>
<reference evidence="3" key="1">
    <citation type="journal article" date="2019" name="Int. J. Syst. Evol. Microbiol.">
        <title>The Global Catalogue of Microorganisms (GCM) 10K type strain sequencing project: providing services to taxonomists for standard genome sequencing and annotation.</title>
        <authorList>
            <consortium name="The Broad Institute Genomics Platform"/>
            <consortium name="The Broad Institute Genome Sequencing Center for Infectious Disease"/>
            <person name="Wu L."/>
            <person name="Ma J."/>
        </authorList>
    </citation>
    <scope>NUCLEOTIDE SEQUENCE [LARGE SCALE GENOMIC DNA]</scope>
    <source>
        <strain evidence="3">CCUG 57113</strain>
    </source>
</reference>
<proteinExistence type="predicted"/>
<dbReference type="RefSeq" id="WP_209749604.1">
    <property type="nucleotide sequence ID" value="NZ_JBHSMH010000021.1"/>
</dbReference>
<dbReference type="InterPro" id="IPR016134">
    <property type="entry name" value="Dockerin_dom"/>
</dbReference>
<accession>A0ABW0LST3</accession>
<sequence>MKRKLLSSSDKKIALGVLLAVVVVIQLMIGNNRALAASGWSMVDGGGTSGLNADPSWSAYSSSLIVFDNALYAAWLENNGNGNQVQVKKYDGTVWTSTGGGLNVDSTKNATMPNLSVFKNSLYVAWSEFNGTAYQVRIKKYDGTSWTSADGGSGLNADSSKKAENLNLAVFNNDLYAAWNETNGTVNQIRVKKYDGTSWTSADGGSGLNADSSKNALDVKQFVFNNALYAVWREHNGTIYQIRVKKYDGASWTNADGGSALNVVSANGAQNPTLIVYNNALHAAWEEHNGASFQIRVKKYDGTSWTSADGGGTSGLNVDSSIAASSPNLAVFNNALYAAWYENNGSADQIRVKKYDGTSWTSADGNGISGLNLSSSQYATFPNLYAFNNALFAVWSEQNGNAYQLRAAMLPGSTAADETNNSVSASPASVEAGGSVTLTAAGDRQSAIGAVSGDERYIPASWTSTESGKTGTYSLNGSNYESTYTTTVAGSYTVTVTFTKQTWNGSVWTDTSITDEKTAGVNVKKPIVKGDGNGDGVLSPADALMISKYVKGKMTLTDEQKQALDMDADGDVDAADAKLILEIYSGK</sequence>
<protein>
    <submittedName>
        <fullName evidence="2">Dockerin type I domain-containing protein</fullName>
    </submittedName>
</protein>
<evidence type="ECO:0000259" key="1">
    <source>
        <dbReference type="PROSITE" id="PS51766"/>
    </source>
</evidence>
<dbReference type="SUPFAM" id="SSF63446">
    <property type="entry name" value="Type I dockerin domain"/>
    <property type="match status" value="1"/>
</dbReference>
<dbReference type="Gene3D" id="1.10.1330.10">
    <property type="entry name" value="Dockerin domain"/>
    <property type="match status" value="1"/>
</dbReference>
<dbReference type="SUPFAM" id="SSF89372">
    <property type="entry name" value="Fucose-specific lectin"/>
    <property type="match status" value="1"/>
</dbReference>
<dbReference type="Proteomes" id="UP001596105">
    <property type="component" value="Unassembled WGS sequence"/>
</dbReference>
<gene>
    <name evidence="2" type="ORF">ACFPPD_09020</name>
</gene>